<evidence type="ECO:0000313" key="2">
    <source>
        <dbReference type="WBParaSite" id="ALUE_0000189801-mRNA-1"/>
    </source>
</evidence>
<sequence length="61" mass="7154">MFNSEMFQLNALLSLEALHERSEKLGATVDATERLKDNAMTLSQRTGKLVEKYEKKKWYNF</sequence>
<proteinExistence type="predicted"/>
<organism evidence="1 2">
    <name type="scientific">Ascaris lumbricoides</name>
    <name type="common">Giant roundworm</name>
    <dbReference type="NCBI Taxonomy" id="6252"/>
    <lineage>
        <taxon>Eukaryota</taxon>
        <taxon>Metazoa</taxon>
        <taxon>Ecdysozoa</taxon>
        <taxon>Nematoda</taxon>
        <taxon>Chromadorea</taxon>
        <taxon>Rhabditida</taxon>
        <taxon>Spirurina</taxon>
        <taxon>Ascaridomorpha</taxon>
        <taxon>Ascaridoidea</taxon>
        <taxon>Ascarididae</taxon>
        <taxon>Ascaris</taxon>
    </lineage>
</organism>
<keyword evidence="1" id="KW-1185">Reference proteome</keyword>
<protein>
    <submittedName>
        <fullName evidence="2">V-SNARE coiled-coil homology domain-containing protein</fullName>
    </submittedName>
</protein>
<dbReference type="Gene3D" id="1.20.5.110">
    <property type="match status" value="1"/>
</dbReference>
<dbReference type="WBParaSite" id="ALUE_0000189801-mRNA-1">
    <property type="protein sequence ID" value="ALUE_0000189801-mRNA-1"/>
    <property type="gene ID" value="ALUE_0000189801"/>
</dbReference>
<name>A0A0M3HK53_ASCLU</name>
<reference evidence="2" key="1">
    <citation type="submission" date="2017-02" db="UniProtKB">
        <authorList>
            <consortium name="WormBaseParasite"/>
        </authorList>
    </citation>
    <scope>IDENTIFICATION</scope>
</reference>
<dbReference type="Proteomes" id="UP000036681">
    <property type="component" value="Unplaced"/>
</dbReference>
<accession>A0A0M3HK53</accession>
<dbReference type="AlphaFoldDB" id="A0A0M3HK53"/>
<evidence type="ECO:0000313" key="1">
    <source>
        <dbReference type="Proteomes" id="UP000036681"/>
    </source>
</evidence>